<dbReference type="RefSeq" id="WP_068007524.1">
    <property type="nucleotide sequence ID" value="NZ_FOFM01000010.1"/>
</dbReference>
<dbReference type="AlphaFoldDB" id="A0A165XH40"/>
<evidence type="ECO:0000313" key="1">
    <source>
        <dbReference type="EMBL" id="KZL17696.1"/>
    </source>
</evidence>
<gene>
    <name evidence="1" type="ORF">PsAD2_03033</name>
</gene>
<keyword evidence="2" id="KW-1185">Reference proteome</keyword>
<accession>A0A165XH40</accession>
<reference evidence="1 2" key="1">
    <citation type="journal article" date="2016" name="Front. Microbiol.">
        <title>Comparative Genomic Analysis Reveals a Diverse Repertoire of Genes Involved in Prokaryote-Eukaryote Interactions within the Pseudovibrio Genus.</title>
        <authorList>
            <person name="Romano S."/>
            <person name="Fernandez-Guerra A."/>
            <person name="Reen F.J."/>
            <person name="Glockner F.O."/>
            <person name="Crowley S.P."/>
            <person name="O'Sullivan O."/>
            <person name="Cotter P.D."/>
            <person name="Adams C."/>
            <person name="Dobson A.D."/>
            <person name="O'Gara F."/>
        </authorList>
    </citation>
    <scope>NUCLEOTIDE SEQUENCE [LARGE SCALE GENOMIC DNA]</scope>
    <source>
        <strain evidence="1 2">Ad2</strain>
    </source>
</reference>
<sequence>MATTPNLGLPLLDSSAQVSLDHGKVNQLISHLDTVLAQVLIDITGKSSEGHGHEVSGINGLIESLSGLAPVTHDHALDDLSDVSVQGAAVGAVLMRINNGWGLGQNLVTTTALTAVLAGKADNSHTHDLSTITGLSDALAGKAKLDAVNAFSGTQSAPSFQSTSENDLNLPPKNYPFGLSHQQVSASGGGPVNHGTCLTVRESDIRCLQVFVGKETGALYTRASIDAETWGSNWVMYVNEGNLAEMAEAAGLASLDQENTFSDFQSFEKPLFIPNNAIITSCSGGIDTYETSENVDHFWHDDVTNTWHCVSDKEYKAKGNSIIQIGKVLVGDHEGVHEGNLAAMAEAAGIGQVDGWLQGMEWKDVTASRSPNTVYQNTSDGLIFISYNATYVAMSVSSDNSQHLSIYAGSAPIPIPPGSYYQVLGNFTKWMECSS</sequence>
<dbReference type="STRING" id="989403.SAMN05421798_11048"/>
<proteinExistence type="predicted"/>
<comment type="caution">
    <text evidence="1">The sequence shown here is derived from an EMBL/GenBank/DDBJ whole genome shotgun (WGS) entry which is preliminary data.</text>
</comment>
<dbReference type="PATRIC" id="fig|989403.3.peg.3249"/>
<evidence type="ECO:0000313" key="2">
    <source>
        <dbReference type="Proteomes" id="UP000076577"/>
    </source>
</evidence>
<dbReference type="OrthoDB" id="6298777at2"/>
<name>A0A165XH40_9HYPH</name>
<dbReference type="Pfam" id="PF12789">
    <property type="entry name" value="PTR"/>
    <property type="match status" value="2"/>
</dbReference>
<dbReference type="Proteomes" id="UP000076577">
    <property type="component" value="Unassembled WGS sequence"/>
</dbReference>
<dbReference type="EMBL" id="LMCB01000030">
    <property type="protein sequence ID" value="KZL17696.1"/>
    <property type="molecule type" value="Genomic_DNA"/>
</dbReference>
<organism evidence="1 2">
    <name type="scientific">Pseudovibrio axinellae</name>
    <dbReference type="NCBI Taxonomy" id="989403"/>
    <lineage>
        <taxon>Bacteria</taxon>
        <taxon>Pseudomonadati</taxon>
        <taxon>Pseudomonadota</taxon>
        <taxon>Alphaproteobacteria</taxon>
        <taxon>Hyphomicrobiales</taxon>
        <taxon>Stappiaceae</taxon>
        <taxon>Pseudovibrio</taxon>
    </lineage>
</organism>
<protein>
    <submittedName>
        <fullName evidence="1">Phage tail repeat like protein</fullName>
    </submittedName>
</protein>